<dbReference type="InterPro" id="IPR000566">
    <property type="entry name" value="Lipocln_cytosolic_FA-bd_dom"/>
</dbReference>
<dbReference type="Gene3D" id="2.40.128.20">
    <property type="match status" value="2"/>
</dbReference>
<accession>A0A835ZGG5</accession>
<dbReference type="InterPro" id="IPR012674">
    <property type="entry name" value="Calycin"/>
</dbReference>
<evidence type="ECO:0000313" key="3">
    <source>
        <dbReference type="Proteomes" id="UP000664991"/>
    </source>
</evidence>
<dbReference type="SUPFAM" id="SSF50814">
    <property type="entry name" value="Lipocalins"/>
    <property type="match status" value="2"/>
</dbReference>
<dbReference type="EMBL" id="JAEMGP010000027">
    <property type="protein sequence ID" value="KAG5193245.1"/>
    <property type="molecule type" value="Genomic_DNA"/>
</dbReference>
<protein>
    <recommendedName>
        <fullName evidence="1">Lipocalin/cytosolic fatty-acid binding domain-containing protein</fullName>
    </recommendedName>
</protein>
<feature type="domain" description="Lipocalin/cytosolic fatty-acid binding" evidence="1">
    <location>
        <begin position="129"/>
        <end position="203"/>
    </location>
</feature>
<proteinExistence type="predicted"/>
<sequence>MTDSAVKRLKHPESGLPWWSRGEDATFPLQGLLVTSLVREQRPLVEKMDEGTNVFEIVYKSNKVLVARVDNVYKDAKTRFAVIFVKVNDIEAEASEKFNELVKVKKIEDKNVLKILETSNGIRLFPKYEISLTYEGENVFAVTHASRNILVAHNINVDEHGKKTVLTGLFVKVNIEEEGLQKFKELTQEKGIKEKNVVNFIETETWPPNELQLTNVKGTDEGKNIFEVKYASKKILVAHTHSEDNDGQTTELAGEFDKGDIFIFTLTLS</sequence>
<name>A0A835ZGG5_SHEEP</name>
<gene>
    <name evidence="2" type="ORF">JEQ12_019606</name>
</gene>
<dbReference type="AlphaFoldDB" id="A0A835ZGG5"/>
<comment type="caution">
    <text evidence="2">The sequence shown here is derived from an EMBL/GenBank/DDBJ whole genome shotgun (WGS) entry which is preliminary data.</text>
</comment>
<dbReference type="Pfam" id="PF00061">
    <property type="entry name" value="Lipocalin"/>
    <property type="match status" value="1"/>
</dbReference>
<organism evidence="2 3">
    <name type="scientific">Ovis aries</name>
    <name type="common">Sheep</name>
    <dbReference type="NCBI Taxonomy" id="9940"/>
    <lineage>
        <taxon>Eukaryota</taxon>
        <taxon>Metazoa</taxon>
        <taxon>Chordata</taxon>
        <taxon>Craniata</taxon>
        <taxon>Vertebrata</taxon>
        <taxon>Euteleostomi</taxon>
        <taxon>Mammalia</taxon>
        <taxon>Eutheria</taxon>
        <taxon>Laurasiatheria</taxon>
        <taxon>Artiodactyla</taxon>
        <taxon>Ruminantia</taxon>
        <taxon>Pecora</taxon>
        <taxon>Bovidae</taxon>
        <taxon>Caprinae</taxon>
        <taxon>Ovis</taxon>
    </lineage>
</organism>
<dbReference type="Proteomes" id="UP000664991">
    <property type="component" value="Unassembled WGS sequence"/>
</dbReference>
<reference evidence="2 3" key="1">
    <citation type="submission" date="2020-12" db="EMBL/GenBank/DDBJ databases">
        <title>De novo assembly of Tibetan sheep genome.</title>
        <authorList>
            <person name="Li X."/>
        </authorList>
    </citation>
    <scope>NUCLEOTIDE SEQUENCE [LARGE SCALE GENOMIC DNA]</scope>
    <source>
        <tissue evidence="2">Heart</tissue>
    </source>
</reference>
<evidence type="ECO:0000313" key="2">
    <source>
        <dbReference type="EMBL" id="KAG5193245.1"/>
    </source>
</evidence>
<evidence type="ECO:0000259" key="1">
    <source>
        <dbReference type="Pfam" id="PF00061"/>
    </source>
</evidence>